<dbReference type="Proteomes" id="UP001319200">
    <property type="component" value="Unassembled WGS sequence"/>
</dbReference>
<keyword evidence="3" id="KW-1185">Reference proteome</keyword>
<keyword evidence="1" id="KW-0812">Transmembrane</keyword>
<proteinExistence type="predicted"/>
<evidence type="ECO:0000313" key="2">
    <source>
        <dbReference type="EMBL" id="MBT1696020.1"/>
    </source>
</evidence>
<evidence type="ECO:0000256" key="1">
    <source>
        <dbReference type="SAM" id="Phobius"/>
    </source>
</evidence>
<accession>A0AAP2DGR9</accession>
<sequence>MRKADIGLMKQTRRLKLTVSQTFTHYFVVLFLCLVPLVTLWDFVKMCFGVYDSDQSATELITESLPFVALAIIAFLIQRRRLKFRVIHILNSDDEFHEAVMRTCETLQWTVETVRPDFLRAFRSQQFFISDWGDMITIVRDGNTLLLNSISDPNKKPAFFSFSWDKKNINVFLLHLTEVLRNIPRNTRYEEEEARKWYAKKYMRYIAYFCSAGLLAVSVLLIIEGALLMALPLLGFVSYYVYTDISWRNEESMKSNKRN</sequence>
<evidence type="ECO:0000313" key="3">
    <source>
        <dbReference type="Proteomes" id="UP001319200"/>
    </source>
</evidence>
<dbReference type="EMBL" id="JAHESF010000003">
    <property type="protein sequence ID" value="MBT1696020.1"/>
    <property type="molecule type" value="Genomic_DNA"/>
</dbReference>
<organism evidence="2 3">
    <name type="scientific">Chryseosolibacter histidini</name>
    <dbReference type="NCBI Taxonomy" id="2782349"/>
    <lineage>
        <taxon>Bacteria</taxon>
        <taxon>Pseudomonadati</taxon>
        <taxon>Bacteroidota</taxon>
        <taxon>Cytophagia</taxon>
        <taxon>Cytophagales</taxon>
        <taxon>Chryseotaleaceae</taxon>
        <taxon>Chryseosolibacter</taxon>
    </lineage>
</organism>
<gene>
    <name evidence="2" type="ORF">KK083_03970</name>
</gene>
<protein>
    <submittedName>
        <fullName evidence="2">Uncharacterized protein</fullName>
    </submittedName>
</protein>
<comment type="caution">
    <text evidence="2">The sequence shown here is derived from an EMBL/GenBank/DDBJ whole genome shotgun (WGS) entry which is preliminary data.</text>
</comment>
<keyword evidence="1" id="KW-0472">Membrane</keyword>
<dbReference type="RefSeq" id="WP_254160917.1">
    <property type="nucleotide sequence ID" value="NZ_JAHESF010000003.1"/>
</dbReference>
<feature type="transmembrane region" description="Helical" evidence="1">
    <location>
        <begin position="205"/>
        <end position="223"/>
    </location>
</feature>
<feature type="transmembrane region" description="Helical" evidence="1">
    <location>
        <begin position="23"/>
        <end position="44"/>
    </location>
</feature>
<name>A0AAP2DGR9_9BACT</name>
<feature type="transmembrane region" description="Helical" evidence="1">
    <location>
        <begin position="56"/>
        <end position="77"/>
    </location>
</feature>
<dbReference type="AlphaFoldDB" id="A0AAP2DGR9"/>
<reference evidence="2 3" key="1">
    <citation type="submission" date="2021-05" db="EMBL/GenBank/DDBJ databases">
        <title>A Polyphasic approach of four new species of the genus Ohtaekwangia: Ohtaekwangia histidinii sp. nov., Ohtaekwangia cretensis sp. nov., Ohtaekwangia indiensis sp. nov., Ohtaekwangia reichenbachii sp. nov. from diverse environment.</title>
        <authorList>
            <person name="Octaviana S."/>
        </authorList>
    </citation>
    <scope>NUCLEOTIDE SEQUENCE [LARGE SCALE GENOMIC DNA]</scope>
    <source>
        <strain evidence="2 3">PWU4</strain>
    </source>
</reference>
<keyword evidence="1" id="KW-1133">Transmembrane helix</keyword>